<evidence type="ECO:0000259" key="2">
    <source>
        <dbReference type="Pfam" id="PF05088"/>
    </source>
</evidence>
<dbReference type="InterPro" id="IPR046346">
    <property type="entry name" value="Aminoacid_DH-like_N_sf"/>
</dbReference>
<gene>
    <name evidence="7" type="ORF">C8D98_1032</name>
</gene>
<dbReference type="PIRSF" id="PIRSF036761">
    <property type="entry name" value="GDH_Mll4104"/>
    <property type="match status" value="1"/>
</dbReference>
<dbReference type="Pfam" id="PF21074">
    <property type="entry name" value="GDH_C"/>
    <property type="match status" value="1"/>
</dbReference>
<dbReference type="InterPro" id="IPR049056">
    <property type="entry name" value="NAD_Glu_DH_HM3"/>
</dbReference>
<feature type="domain" description="NAD-glutamate dehydrogenase ACT2" evidence="5">
    <location>
        <begin position="412"/>
        <end position="487"/>
    </location>
</feature>
<evidence type="ECO:0000256" key="1">
    <source>
        <dbReference type="ARBA" id="ARBA00023002"/>
    </source>
</evidence>
<dbReference type="InterPro" id="IPR028971">
    <property type="entry name" value="NAD-GDH_cat"/>
</dbReference>
<feature type="domain" description="NAD-glutamate dehydrogenase catalytic" evidence="2">
    <location>
        <begin position="707"/>
        <end position="1198"/>
    </location>
</feature>
<dbReference type="GO" id="GO:0004069">
    <property type="term" value="F:L-aspartate:2-oxoglutarate aminotransferase activity"/>
    <property type="evidence" value="ECO:0007669"/>
    <property type="project" value="InterPro"/>
</dbReference>
<evidence type="ECO:0000259" key="4">
    <source>
        <dbReference type="Pfam" id="PF21075"/>
    </source>
</evidence>
<dbReference type="InterPro" id="IPR024727">
    <property type="entry name" value="NAD_Glu_DH_N_ACT1"/>
</dbReference>
<dbReference type="Proteomes" id="UP000294614">
    <property type="component" value="Unassembled WGS sequence"/>
</dbReference>
<evidence type="ECO:0000313" key="8">
    <source>
        <dbReference type="Proteomes" id="UP000294614"/>
    </source>
</evidence>
<dbReference type="InterPro" id="IPR049062">
    <property type="entry name" value="NAD_Glu_DH_ACT2"/>
</dbReference>
<dbReference type="Pfam" id="PF21073">
    <property type="entry name" value="GDH_HM1"/>
    <property type="match status" value="1"/>
</dbReference>
<protein>
    <submittedName>
        <fullName evidence="7">Glutamate dehydrogenase</fullName>
    </submittedName>
</protein>
<dbReference type="Pfam" id="PF21076">
    <property type="entry name" value="GDH_ACT2"/>
    <property type="match status" value="1"/>
</dbReference>
<dbReference type="SUPFAM" id="SSF53223">
    <property type="entry name" value="Aminoacid dehydrogenase-like, N-terminal domain"/>
    <property type="match status" value="1"/>
</dbReference>
<evidence type="ECO:0000259" key="6">
    <source>
        <dbReference type="Pfam" id="PF21077"/>
    </source>
</evidence>
<dbReference type="OrthoDB" id="9758052at2"/>
<dbReference type="Pfam" id="PF05088">
    <property type="entry name" value="Bac_GDH_CD"/>
    <property type="match status" value="1"/>
</dbReference>
<feature type="domain" description="NAD-specific glutamate dehydrogenase C-terminal" evidence="3">
    <location>
        <begin position="1240"/>
        <end position="1509"/>
    </location>
</feature>
<dbReference type="GO" id="GO:0004352">
    <property type="term" value="F:glutamate dehydrogenase (NAD+) activity"/>
    <property type="evidence" value="ECO:0007669"/>
    <property type="project" value="InterPro"/>
</dbReference>
<dbReference type="InterPro" id="IPR007780">
    <property type="entry name" value="NAD_Glu_DH_bac"/>
</dbReference>
<dbReference type="Pfam" id="PF21077">
    <property type="entry name" value="GDH_ACT3"/>
    <property type="match status" value="1"/>
</dbReference>
<evidence type="ECO:0000259" key="3">
    <source>
        <dbReference type="Pfam" id="PF21074"/>
    </source>
</evidence>
<evidence type="ECO:0000313" key="7">
    <source>
        <dbReference type="EMBL" id="TCK62503.1"/>
    </source>
</evidence>
<dbReference type="Pfam" id="PF21078">
    <property type="entry name" value="GDH_HM3"/>
    <property type="match status" value="1"/>
</dbReference>
<organism evidence="7 8">
    <name type="scientific">Seleniivibrio woodruffii</name>
    <dbReference type="NCBI Taxonomy" id="1078050"/>
    <lineage>
        <taxon>Bacteria</taxon>
        <taxon>Pseudomonadati</taxon>
        <taxon>Deferribacterota</taxon>
        <taxon>Deferribacteres</taxon>
        <taxon>Deferribacterales</taxon>
        <taxon>Geovibrionaceae</taxon>
        <taxon>Seleniivibrio</taxon>
    </lineage>
</organism>
<dbReference type="PANTHER" id="PTHR43403:SF1">
    <property type="entry name" value="NAD-SPECIFIC GLUTAMATE DEHYDROGENASE"/>
    <property type="match status" value="1"/>
</dbReference>
<reference evidence="7 8" key="1">
    <citation type="submission" date="2019-03" db="EMBL/GenBank/DDBJ databases">
        <title>Genomic Encyclopedia of Type Strains, Phase IV (KMG-IV): sequencing the most valuable type-strain genomes for metagenomic binning, comparative biology and taxonomic classification.</title>
        <authorList>
            <person name="Goeker M."/>
        </authorList>
    </citation>
    <scope>NUCLEOTIDE SEQUENCE [LARGE SCALE GENOMIC DNA]</scope>
    <source>
        <strain evidence="7 8">DSM 24984</strain>
    </source>
</reference>
<name>A0A4R1KES3_9BACT</name>
<dbReference type="PANTHER" id="PTHR43403">
    <property type="entry name" value="NAD-SPECIFIC GLUTAMATE DEHYDROGENASE"/>
    <property type="match status" value="1"/>
</dbReference>
<dbReference type="InterPro" id="IPR036291">
    <property type="entry name" value="NAD(P)-bd_dom_sf"/>
</dbReference>
<evidence type="ECO:0000259" key="5">
    <source>
        <dbReference type="Pfam" id="PF21076"/>
    </source>
</evidence>
<keyword evidence="1" id="KW-0560">Oxidoreductase</keyword>
<dbReference type="EMBL" id="SMGG01000003">
    <property type="protein sequence ID" value="TCK62503.1"/>
    <property type="molecule type" value="Genomic_DNA"/>
</dbReference>
<feature type="domain" description="NAD-glutamate dehydrogenase N-terminal ACT1" evidence="4">
    <location>
        <begin position="44"/>
        <end position="174"/>
    </location>
</feature>
<feature type="domain" description="NAD-glutamate dehydrogenase ACT3" evidence="6">
    <location>
        <begin position="549"/>
        <end position="594"/>
    </location>
</feature>
<dbReference type="InterPro" id="IPR049064">
    <property type="entry name" value="NAD_Glu_DH_ACT3"/>
</dbReference>
<accession>A0A4R1KES3</accession>
<dbReference type="InterPro" id="IPR049059">
    <property type="entry name" value="NAD_Glu_DH_HM1"/>
</dbReference>
<dbReference type="SUPFAM" id="SSF51735">
    <property type="entry name" value="NAD(P)-binding Rossmann-fold domains"/>
    <property type="match status" value="1"/>
</dbReference>
<dbReference type="InterPro" id="IPR048381">
    <property type="entry name" value="GDH_C"/>
</dbReference>
<comment type="caution">
    <text evidence="7">The sequence shown here is derived from an EMBL/GenBank/DDBJ whole genome shotgun (WGS) entry which is preliminary data.</text>
</comment>
<dbReference type="RefSeq" id="WP_132872610.1">
    <property type="nucleotide sequence ID" value="NZ_SMGG01000003.1"/>
</dbReference>
<dbReference type="GO" id="GO:0006538">
    <property type="term" value="P:L-glutamate catabolic process"/>
    <property type="evidence" value="ECO:0007669"/>
    <property type="project" value="InterPro"/>
</dbReference>
<proteinExistence type="predicted"/>
<keyword evidence="8" id="KW-1185">Reference proteome</keyword>
<dbReference type="Pfam" id="PF21075">
    <property type="entry name" value="GDH_ACT1"/>
    <property type="match status" value="1"/>
</dbReference>
<sequence length="1571" mass="179491">MLNPSLFNCVTRTDFGQNRLSMLKKRHEELFGKYKTERPVFYDFAGLMMNHMPANLLSFLADEDLSGLIAYLFGIFDGRKKKKVSINADTLESKPFFVGNFSFITIVTDDRPFLYDSVWAYFQEKEHKNLFIVHPIFSAERDKQGSLIKVSDTTIGSRNESFFIIFLENTEINRLKSTARDLGEIYEDVIAVVDDFRRMTELMHNLATETRESGPEVSKFIHWLLQDNFIYQGARITNIKTDDRTAVHTDMGIFNLTGDTPDEEALLSVIESGKLNYIDGQPVVVDISLMKSKVKVRSYLNRIMFIDRHEKFVRVIEVLGHFTYKGRKCPPHEIPIVRDKVKQTLDHFNFVHGSHDYKWVRSLIDDFPKIELFNFSTRLLIETLELILAMQGAGQIRICYRDFRPLNNLFFFVALPTDKFSTELVQEMKEFLAEIFDAVLLDTSIREDEHKRYFLHFHLFLRDTEKLIKIDDNALKNGILSMLQNWDANLYDLLYDRLDAPDIERVYNRYIDALSEVYKSRNTPEASFSDIMMLEKLEGGVKSRIYTDHGRAILKIYSPTRFLLTQLMPVLDNIGLKVYEEDTFRLALDDGDKYINAVYFADIENPEDFCEMYKENLPQLMVNVLNAAAENDRLNGLAILAGLKYRQIAVLRALRNFIRQIDTSFTLLTLVNALINNPEIAKLFVKLFEERFDPAVKKPAVEPVIEEINSRIEKVASVAEDKALRYYLKVLGGIVRTNYFRKPERAYISFKVKSRELDIIPDPKPLYEIFVHSAQMDGIHLRGGKVARGGLRFSDRPDDYRTEILGLVKTQMVKNAVIVPVGSKGGFIVKTRYKDKNADKENVIAQYKNYIRALLDVTDNLKGGKTVHPDNVKIYDEKDPYLVVAADKGTAAFSDIANSVSLERDFWLGDAFASGGSVGYDHKKVGITAKGGWECVKRHFREMGKNIQKEEFTVFGIGDMGGDVFGNGMLLSRKILLQAAFNHMHIFLDPTPDAEKSFIERQRLFAVGPAGSWADYDRSIISEGGGIFERAAKKIELSPQVRRMLDTERQFATGEEIVVMILKMRAELMWNGGIGTYVRATTETNPQVGDPANDLVRITAKELRAVVVGEGGNLGFTQKARIEYAENGGRINTDALDNSAGVDMSDHEVNLKIMFSKLMKDGLIKDEADRNRYIKKLTSQVESLVLRDNYLQSGCVSMAQRGFEQNSVVYREFAKYLRDKGLLDFRIEKIEFVDSDKPATRPELCVLLAYSKIFLYGEIEQGLDVENELVKREYMSYYPQDMQEKFGEKLYDHILRREIAATVIVNRLINRTGPVFFYELYRNNNIDFGRLVNGYMLAEDALSLKELRRELEALDGKAQSDGVYFAMNELEKSMKVATVRICDESRAKALKDSRDVFVEIVKSIPKYLSDDLQANYVRMCETLTGSGIPKSLAVRIAAVRYSKAAFDIFDIHLSTGKPIKDILTAYYEADSIFSITELTTGIKSVKIRTEWERVNMESLVNRIKGIQKSAAAFSCLRGKGALAALKSSERTFFENYNAFLVSVRSRDIDSLVPYNVVTDMFSRLVGSFGEN</sequence>